<evidence type="ECO:0000256" key="1">
    <source>
        <dbReference type="SAM" id="Coils"/>
    </source>
</evidence>
<evidence type="ECO:0000313" key="3">
    <source>
        <dbReference type="EMBL" id="VVC44050.1"/>
    </source>
</evidence>
<keyword evidence="1" id="KW-0175">Coiled coil</keyword>
<accession>A0A5E4NR51</accession>
<evidence type="ECO:0000313" key="4">
    <source>
        <dbReference type="Proteomes" id="UP000325440"/>
    </source>
</evidence>
<feature type="compositionally biased region" description="Basic and acidic residues" evidence="2">
    <location>
        <begin position="2231"/>
        <end position="2240"/>
    </location>
</feature>
<evidence type="ECO:0000256" key="2">
    <source>
        <dbReference type="SAM" id="MobiDB-lite"/>
    </source>
</evidence>
<feature type="coiled-coil region" evidence="1">
    <location>
        <begin position="692"/>
        <end position="793"/>
    </location>
</feature>
<feature type="coiled-coil region" evidence="1">
    <location>
        <begin position="1923"/>
        <end position="1984"/>
    </location>
</feature>
<feature type="coiled-coil region" evidence="1">
    <location>
        <begin position="439"/>
        <end position="511"/>
    </location>
</feature>
<feature type="region of interest" description="Disordered" evidence="2">
    <location>
        <begin position="2190"/>
        <end position="2261"/>
    </location>
</feature>
<dbReference type="Proteomes" id="UP000325440">
    <property type="component" value="Unassembled WGS sequence"/>
</dbReference>
<proteinExistence type="predicted"/>
<gene>
    <name evidence="3" type="ORF">CINCED_3A008045</name>
</gene>
<sequence length="2261" mass="265101">MAISNINKFEIEQLILRWICLFDDFQQTVFSNIKYLVFSASFKEFANDVFYFKSSTSSNIEDENLYNTIKVNYHEFEVQKYEDMYSEENLFYTCVVVLLHALLKCTNDKFRIQLSERMDHEEQILLAKFLEATQGSLFTKQNISEALMLLSDIKLPNLNGSEMFSNNITPIKSTSIRRSYLQEFCESPKSQSLIYQEKEKLISKLTEDYKNECEENDKLSANIKTLQDVNSKLCTKLEDKEKIIQFLKDEIEELTISKETPDNFKENTALIIKKLKQDIFDLETNSNELKHQIKKLENEHKDLIKKFETKTSDYEILLVTSDNINIENGSLKENIDFLKEELQKKHIEITSLKDELCNKSISNNQMNSSCQEANIISPNTLFEELNFIKLEEVTRDKEKYRHKYKSLKKDLLGHENHIKDLDIQITTLKKQLNDFEVYKNELINKLSNKNREHQEFQKHNHNLESKIKNLKDSVKDKANHIEAMSNKLNKKENLIKEMSNEMDTLKKAKTMIELILSKTNTEIESLHEENNKYVSSLLTTIEDYKKSEELSRKNVSDLENNIKQIQDILVDKENIIISYEKKIAENSQTINIQEGQLQTMYQEKLALEIQLKDLKTEIEMQQKAFNIKNCEMENYLAYYLDELKDIKMGKTNIEEILVCKQKEIDGQIELINYQKNIIKTLQSEKCNLEISVNDLREILQKKSTENTELNDRILYSTSNINKLNEQLESTLNEKTILENNLKANEIQIKTMSEEFDCKLYDMKSELENQANEINHYKIDFEKLKDALEKKQNDFNEQLLISNKQIETISHLNLEKSELSEEIKLNSKIVLDKENNIKSLEEKFVQNKLQIENLMNQYDLKVSENHFLTKTLNTITINIKNMQGDFDKQHLNIKMNLELCEDKIDILNKILIELKNYSHSKENELINQIDLNKKLEDSIFLLRTENNDLIEKLKVSDQCLLNKDTTVKYLKEKIDGHSNAVKKLEEQLGVMSIEKVIIETNLNENIEQLKNVQEQFTEQINNITIQLRNCEKENIELKNQSSKIKSMLEKTQNEHDEQLKLTVEQCEIINNMKLEKITLEKQIVIANEHSVATQIEIESLQEKLDNYKSTILNLENKLNSTSMEKILLDTTLKNAEDEKNTLIQEFDERIKEVKKDLNNKVIQLELATKDNINLKEEVSFTENKFIGLQIELKELSDCILKKEEDIKLLKLQNLNYSNTYENLEKQIIEVKQILNTKHDELENQIQCCNEQKEIIIKINCEKESLCNKIKNLEDDVSREEYKYKVCEGKLYERGDTIDNLEKKIDEMKSENESLELQLNKTITQLTNTHQDLSFQLEVKEKNVLEIQEKLIHQQKELDEQLKAISLLNEEKETLLKKINTLQECLDAKEITLKSLLEKKLNYKKQCLGLETSKINLESELNENKIQLTKKNQELILQLEDMEKKFTEIQKQLNEKQVKFDKYICEYNCQRETIGLLTSDRDNLINEINALKSTLLNKDNCITSVEEKLLEHEEQKNKIKTEKVTLEIELKQAKEKSEIANQDLIQQIKEIENKLSCLEAELSLKNVELEIQKKETSKKVEIITILNSDKDNLINEINSLNNNLLEKNNTLASNHTKLINFESLLKDIETQNISLQLELKESKVQVDNIHYNLSQKLLSAKTEICMIEEQFFKLHEDLKEQNNYLTQQKEIINNLTCERNNLIDETKRMKECLMQTKHDLDSKQNKLLDDDNHKQFEIQNALILELNELKYELNNIRQQSSERIVEMDKKLREAQEQLNQKQLEMKLKNDSLVDIYQKLNDLKDIKNGLELILIKGRTELDLCIENCSNYSLKYINNKTIEDQNQDSLMEVITSADTFIEQNGIQLAQVENYDEYTIVEKLKKLFEALKMFIININTQRNEQLADKYNDNTHNSKETYTELLAKSNVQLETIKHLETEMSKLKAECNYKVTKIQQKTQAHITSEYEKKFERKREQMKQFCKDLEAKIHQDYEAKLLKYKEKIHKDEIHIKELGQQLWEVGDKYLRLQQKERRDSTMSLPFELSTVSQSKNIQKYNSFTLPKSNSANQIRSLIEENTRFNQDNSKRNVPAGIGKKFSLSSGKIFPKEEDEEGEMFNHSCLSDLKQGKVKLTDNNSKISHYNERLSELQARNSLCPPHLRSCYAVETNYLPNASLITEEEIKILADFSDCESENLIPHDRNKKKDRNQTSYKKPGPPTPSKNGGRASLSGNAKITLKEQKESNANKRRTSSTPNKLFSLFLGKKS</sequence>
<dbReference type="EMBL" id="CABPRJ010002375">
    <property type="protein sequence ID" value="VVC44050.1"/>
    <property type="molecule type" value="Genomic_DNA"/>
</dbReference>
<dbReference type="OrthoDB" id="2436455at2759"/>
<name>A0A5E4NR51_9HEMI</name>
<keyword evidence="4" id="KW-1185">Reference proteome</keyword>
<feature type="coiled-coil region" evidence="1">
    <location>
        <begin position="541"/>
        <end position="624"/>
    </location>
</feature>
<feature type="coiled-coil region" evidence="1">
    <location>
        <begin position="1089"/>
        <end position="1457"/>
    </location>
</feature>
<feature type="coiled-coil region" evidence="1">
    <location>
        <begin position="1500"/>
        <end position="1643"/>
    </location>
</feature>
<feature type="coiled-coil region" evidence="1">
    <location>
        <begin position="966"/>
        <end position="1053"/>
    </location>
</feature>
<protein>
    <submittedName>
        <fullName evidence="3">Uncharacterized protein</fullName>
    </submittedName>
</protein>
<feature type="coiled-coil region" evidence="1">
    <location>
        <begin position="195"/>
        <end position="355"/>
    </location>
</feature>
<reference evidence="3 4" key="1">
    <citation type="submission" date="2019-08" db="EMBL/GenBank/DDBJ databases">
        <authorList>
            <person name="Alioto T."/>
            <person name="Alioto T."/>
            <person name="Gomez Garrido J."/>
        </authorList>
    </citation>
    <scope>NUCLEOTIDE SEQUENCE [LARGE SCALE GENOMIC DNA]</scope>
</reference>
<feature type="coiled-coil region" evidence="1">
    <location>
        <begin position="1737"/>
        <end position="1789"/>
    </location>
</feature>
<organism evidence="3 4">
    <name type="scientific">Cinara cedri</name>
    <dbReference type="NCBI Taxonomy" id="506608"/>
    <lineage>
        <taxon>Eukaryota</taxon>
        <taxon>Metazoa</taxon>
        <taxon>Ecdysozoa</taxon>
        <taxon>Arthropoda</taxon>
        <taxon>Hexapoda</taxon>
        <taxon>Insecta</taxon>
        <taxon>Pterygota</taxon>
        <taxon>Neoptera</taxon>
        <taxon>Paraneoptera</taxon>
        <taxon>Hemiptera</taxon>
        <taxon>Sternorrhyncha</taxon>
        <taxon>Aphidomorpha</taxon>
        <taxon>Aphidoidea</taxon>
        <taxon>Aphididae</taxon>
        <taxon>Lachninae</taxon>
        <taxon>Cinara</taxon>
    </lineage>
</organism>